<dbReference type="Pfam" id="PF13620">
    <property type="entry name" value="CarboxypepD_reg"/>
    <property type="match status" value="1"/>
</dbReference>
<dbReference type="SUPFAM" id="SSF48452">
    <property type="entry name" value="TPR-like"/>
    <property type="match status" value="1"/>
</dbReference>
<dbReference type="Gene3D" id="2.60.40.1120">
    <property type="entry name" value="Carboxypeptidase-like, regulatory domain"/>
    <property type="match status" value="1"/>
</dbReference>
<dbReference type="Gene3D" id="1.25.40.10">
    <property type="entry name" value="Tetratricopeptide repeat domain"/>
    <property type="match status" value="2"/>
</dbReference>
<dbReference type="InterPro" id="IPR019734">
    <property type="entry name" value="TPR_rpt"/>
</dbReference>
<dbReference type="PANTHER" id="PTHR44858:SF1">
    <property type="entry name" value="UDP-N-ACETYLGLUCOSAMINE--PEPTIDE N-ACETYLGLUCOSAMINYLTRANSFERASE SPINDLY-RELATED"/>
    <property type="match status" value="1"/>
</dbReference>
<dbReference type="PANTHER" id="PTHR44858">
    <property type="entry name" value="TETRATRICOPEPTIDE REPEAT PROTEIN 6"/>
    <property type="match status" value="1"/>
</dbReference>
<keyword evidence="1" id="KW-0677">Repeat</keyword>
<organism evidence="3">
    <name type="scientific">marine metagenome</name>
    <dbReference type="NCBI Taxonomy" id="408172"/>
    <lineage>
        <taxon>unclassified sequences</taxon>
        <taxon>metagenomes</taxon>
        <taxon>ecological metagenomes</taxon>
    </lineage>
</organism>
<gene>
    <name evidence="3" type="ORF">METZ01_LOCUS90834</name>
</gene>
<accession>A0A381VC88</accession>
<keyword evidence="2" id="KW-0802">TPR repeat</keyword>
<evidence type="ECO:0000256" key="2">
    <source>
        <dbReference type="ARBA" id="ARBA00022803"/>
    </source>
</evidence>
<dbReference type="SMART" id="SM00028">
    <property type="entry name" value="TPR"/>
    <property type="match status" value="5"/>
</dbReference>
<evidence type="ECO:0000313" key="3">
    <source>
        <dbReference type="EMBL" id="SVA37980.1"/>
    </source>
</evidence>
<dbReference type="Pfam" id="PF13432">
    <property type="entry name" value="TPR_16"/>
    <property type="match status" value="2"/>
</dbReference>
<dbReference type="InterPro" id="IPR050498">
    <property type="entry name" value="Ycf3"/>
</dbReference>
<dbReference type="InterPro" id="IPR008969">
    <property type="entry name" value="CarboxyPept-like_regulatory"/>
</dbReference>
<dbReference type="EMBL" id="UINC01008439">
    <property type="protein sequence ID" value="SVA37980.1"/>
    <property type="molecule type" value="Genomic_DNA"/>
</dbReference>
<protein>
    <submittedName>
        <fullName evidence="3">Uncharacterized protein</fullName>
    </submittedName>
</protein>
<dbReference type="SUPFAM" id="SSF49464">
    <property type="entry name" value="Carboxypeptidase regulatory domain-like"/>
    <property type="match status" value="1"/>
</dbReference>
<evidence type="ECO:0000256" key="1">
    <source>
        <dbReference type="ARBA" id="ARBA00022737"/>
    </source>
</evidence>
<dbReference type="PROSITE" id="PS50005">
    <property type="entry name" value="TPR"/>
    <property type="match status" value="3"/>
</dbReference>
<sequence length="326" mass="35151">MFCVQRSGRGLVLLVVLAVLAWPSVAAAQMSARVRGVIMNVDGEPVEGATVTFTFQGGVNREQAATTNAEGEYMQMGLQSGPYRIVAAKDGVGERTEEITLRVGQQEELDIQLVPVGMRAVSDLTDEERAEYERAEALLVTLEAAVELATGGDFGAAITAFEEGLSANPDCFQCYHGIGMAYLEQEEYGDAEAAFNSSLEVNPDYAEAYEGLATIYNTQRRFDEAVAASERAAELSGGGGLLADPDTVFNQGLINWNAGNIEEAKAQFAETLELDPNHGEAHYWVGMANLNEGNLAGAKTEFERYIELEPDGRFADQARGMVTQLP</sequence>
<reference evidence="3" key="1">
    <citation type="submission" date="2018-05" db="EMBL/GenBank/DDBJ databases">
        <authorList>
            <person name="Lanie J.A."/>
            <person name="Ng W.-L."/>
            <person name="Kazmierczak K.M."/>
            <person name="Andrzejewski T.M."/>
            <person name="Davidsen T.M."/>
            <person name="Wayne K.J."/>
            <person name="Tettelin H."/>
            <person name="Glass J.I."/>
            <person name="Rusch D."/>
            <person name="Podicherti R."/>
            <person name="Tsui H.-C.T."/>
            <person name="Winkler M.E."/>
        </authorList>
    </citation>
    <scope>NUCLEOTIDE SEQUENCE</scope>
</reference>
<dbReference type="InterPro" id="IPR011990">
    <property type="entry name" value="TPR-like_helical_dom_sf"/>
</dbReference>
<dbReference type="AlphaFoldDB" id="A0A381VC88"/>
<name>A0A381VC88_9ZZZZ</name>
<proteinExistence type="predicted"/>